<comment type="caution">
    <text evidence="2">The sequence shown here is derived from an EMBL/GenBank/DDBJ whole genome shotgun (WGS) entry which is preliminary data.</text>
</comment>
<dbReference type="RefSeq" id="WP_192767921.1">
    <property type="nucleotide sequence ID" value="NZ_JADBEB010000001.1"/>
</dbReference>
<accession>A0A927M557</accession>
<sequence length="92" mass="9745">MVRTSGSRQLIDGMIGIAPGAVAVSVHVGMMEVVLPLEGLPEKRSSPDSSSRYVSDSTPHASDCGTVHGAEQAAVSWTRRLETWPVRAIIST</sequence>
<feature type="region of interest" description="Disordered" evidence="1">
    <location>
        <begin position="38"/>
        <end position="67"/>
    </location>
</feature>
<keyword evidence="3" id="KW-1185">Reference proteome</keyword>
<dbReference type="EMBL" id="JADBEB010000001">
    <property type="protein sequence ID" value="MBE1488212.1"/>
    <property type="molecule type" value="Genomic_DNA"/>
</dbReference>
<dbReference type="Proteomes" id="UP000649753">
    <property type="component" value="Unassembled WGS sequence"/>
</dbReference>
<evidence type="ECO:0000313" key="2">
    <source>
        <dbReference type="EMBL" id="MBE1488212.1"/>
    </source>
</evidence>
<evidence type="ECO:0000313" key="3">
    <source>
        <dbReference type="Proteomes" id="UP000649753"/>
    </source>
</evidence>
<reference evidence="2" key="1">
    <citation type="submission" date="2020-10" db="EMBL/GenBank/DDBJ databases">
        <title>Sequencing the genomes of 1000 actinobacteria strains.</title>
        <authorList>
            <person name="Klenk H.-P."/>
        </authorList>
    </citation>
    <scope>NUCLEOTIDE SEQUENCE</scope>
    <source>
        <strain evidence="2">DSM 46832</strain>
    </source>
</reference>
<evidence type="ECO:0000256" key="1">
    <source>
        <dbReference type="SAM" id="MobiDB-lite"/>
    </source>
</evidence>
<feature type="compositionally biased region" description="Low complexity" evidence="1">
    <location>
        <begin position="47"/>
        <end position="57"/>
    </location>
</feature>
<protein>
    <submittedName>
        <fullName evidence="2">Uncharacterized protein</fullName>
    </submittedName>
</protein>
<dbReference type="AlphaFoldDB" id="A0A927M557"/>
<name>A0A927M557_9ACTN</name>
<organism evidence="2 3">
    <name type="scientific">Plantactinospora soyae</name>
    <dbReference type="NCBI Taxonomy" id="1544732"/>
    <lineage>
        <taxon>Bacteria</taxon>
        <taxon>Bacillati</taxon>
        <taxon>Actinomycetota</taxon>
        <taxon>Actinomycetes</taxon>
        <taxon>Micromonosporales</taxon>
        <taxon>Micromonosporaceae</taxon>
        <taxon>Plantactinospora</taxon>
    </lineage>
</organism>
<gene>
    <name evidence="2" type="ORF">H4W31_003850</name>
</gene>
<proteinExistence type="predicted"/>